<name>A0AAW6CXV3_9FIRM</name>
<protein>
    <submittedName>
        <fullName evidence="2">Uncharacterized protein</fullName>
    </submittedName>
</protein>
<dbReference type="EMBL" id="JAQLXW010000003">
    <property type="protein sequence ID" value="MDB8003059.1"/>
    <property type="molecule type" value="Genomic_DNA"/>
</dbReference>
<evidence type="ECO:0000256" key="1">
    <source>
        <dbReference type="SAM" id="Phobius"/>
    </source>
</evidence>
<accession>A0AAW6CXV3</accession>
<keyword evidence="1" id="KW-0812">Transmembrane</keyword>
<feature type="transmembrane region" description="Helical" evidence="1">
    <location>
        <begin position="408"/>
        <end position="427"/>
    </location>
</feature>
<dbReference type="AlphaFoldDB" id="A0AAW6CXV3"/>
<gene>
    <name evidence="2" type="ORF">PNE09_03135</name>
</gene>
<evidence type="ECO:0000313" key="2">
    <source>
        <dbReference type="EMBL" id="MDB8003059.1"/>
    </source>
</evidence>
<keyword evidence="1" id="KW-0472">Membrane</keyword>
<dbReference type="Proteomes" id="UP001210809">
    <property type="component" value="Unassembled WGS sequence"/>
</dbReference>
<comment type="caution">
    <text evidence="2">The sequence shown here is derived from an EMBL/GenBank/DDBJ whole genome shotgun (WGS) entry which is preliminary data.</text>
</comment>
<keyword evidence="1" id="KW-1133">Transmembrane helix</keyword>
<sequence>MKTDKYRRLLSCCPSLLDAADKTANDMNEDLQNNIPAQVTAYVTAPVLFCYVSYILDSVKKKNINRIFFLSRDGYILKQIADIIIERKKLKIQTSYLYVSRYSLRNALYYKCETAEDFENAGLFTGYTLKSAKNFLKRAGLDNRQRAEVYEKIGFSDDENKDLSDSEYSAFCEKIKNDSALLCKIKNNSENNYHNIMKYFEQSGLFEKGKIAVVDSGWMGTVQKTLTALVNGRTDDNIIGYYFGLYRREDDNYKAFLFDVTDAYKYVPTFCNNLFECFCSAPHGMTTGYSECDGKIIPVLSGANAEMVKMAEIQTKTAVRFTEYACENENYIPICKMRDISARLLKALMYKPDKQEAEILGAFPFSDDVTEAKIQCLAGNCKGSISNILLPVRIIRKKKGKSIYPDKYIYWLYGSIVLTGCKPAWVYRLSVREWERLRLLRERRKLCR</sequence>
<reference evidence="2" key="1">
    <citation type="submission" date="2023-01" db="EMBL/GenBank/DDBJ databases">
        <title>Human gut microbiome strain richness.</title>
        <authorList>
            <person name="Chen-Liaw A."/>
        </authorList>
    </citation>
    <scope>NUCLEOTIDE SEQUENCE</scope>
    <source>
        <strain evidence="2">1001283st1_G1_1001283B150217_161031</strain>
    </source>
</reference>
<evidence type="ECO:0000313" key="3">
    <source>
        <dbReference type="Proteomes" id="UP001210809"/>
    </source>
</evidence>
<organism evidence="2 3">
    <name type="scientific">[Eubacterium] siraeum</name>
    <dbReference type="NCBI Taxonomy" id="39492"/>
    <lineage>
        <taxon>Bacteria</taxon>
        <taxon>Bacillati</taxon>
        <taxon>Bacillota</taxon>
        <taxon>Clostridia</taxon>
        <taxon>Eubacteriales</taxon>
        <taxon>Oscillospiraceae</taxon>
        <taxon>Oscillospiraceae incertae sedis</taxon>
    </lineage>
</organism>
<proteinExistence type="predicted"/>